<dbReference type="Gene3D" id="3.90.540.10">
    <property type="entry name" value="Colicin/pyocin, DNase domain"/>
    <property type="match status" value="1"/>
</dbReference>
<evidence type="ECO:0000256" key="7">
    <source>
        <dbReference type="ARBA" id="ARBA00023048"/>
    </source>
</evidence>
<evidence type="ECO:0000256" key="5">
    <source>
        <dbReference type="ARBA" id="ARBA00022801"/>
    </source>
</evidence>
<evidence type="ECO:0000313" key="10">
    <source>
        <dbReference type="Proteomes" id="UP000325375"/>
    </source>
</evidence>
<dbReference type="GO" id="GO:0004519">
    <property type="term" value="F:endonuclease activity"/>
    <property type="evidence" value="ECO:0007669"/>
    <property type="project" value="UniProtKB-KW"/>
</dbReference>
<dbReference type="GO" id="GO:0031640">
    <property type="term" value="P:killing of cells of another organism"/>
    <property type="evidence" value="ECO:0007669"/>
    <property type="project" value="UniProtKB-KW"/>
</dbReference>
<dbReference type="SUPFAM" id="SSF54060">
    <property type="entry name" value="His-Me finger endonucleases"/>
    <property type="match status" value="1"/>
</dbReference>
<keyword evidence="3" id="KW-0540">Nuclease</keyword>
<dbReference type="EMBL" id="CABVHX010000050">
    <property type="protein sequence ID" value="VVO38909.1"/>
    <property type="molecule type" value="Genomic_DNA"/>
</dbReference>
<evidence type="ECO:0000256" key="6">
    <source>
        <dbReference type="ARBA" id="ARBA00023022"/>
    </source>
</evidence>
<keyword evidence="6" id="KW-0044">Antibiotic</keyword>
<feature type="domain" description="HNH nuclease" evidence="8">
    <location>
        <begin position="379"/>
        <end position="429"/>
    </location>
</feature>
<accession>A0A5E7FI13</accession>
<dbReference type="GO" id="GO:0019835">
    <property type="term" value="P:cytolysis"/>
    <property type="evidence" value="ECO:0007669"/>
    <property type="project" value="InterPro"/>
</dbReference>
<name>A0A5E7FI13_PSEFL</name>
<reference evidence="9 10" key="1">
    <citation type="submission" date="2019-09" db="EMBL/GenBank/DDBJ databases">
        <authorList>
            <person name="Chandra G."/>
            <person name="Truman W A."/>
        </authorList>
    </citation>
    <scope>NUCLEOTIDE SEQUENCE [LARGE SCALE GENOMIC DNA]</scope>
    <source>
        <strain evidence="9">PS718</strain>
    </source>
</reference>
<dbReference type="CDD" id="cd00085">
    <property type="entry name" value="HNHc"/>
    <property type="match status" value="1"/>
</dbReference>
<dbReference type="PRINTS" id="PR01300">
    <property type="entry name" value="PYOCINKILLER"/>
</dbReference>
<dbReference type="SUPFAM" id="SSF69369">
    <property type="entry name" value="Cloacin translocation domain"/>
    <property type="match status" value="1"/>
</dbReference>
<evidence type="ECO:0000256" key="2">
    <source>
        <dbReference type="ARBA" id="ARBA00022529"/>
    </source>
</evidence>
<gene>
    <name evidence="9" type="primary">pys1</name>
    <name evidence="9" type="ORF">PS718_05613</name>
</gene>
<dbReference type="GO" id="GO:0005102">
    <property type="term" value="F:signaling receptor binding"/>
    <property type="evidence" value="ECO:0007669"/>
    <property type="project" value="InterPro"/>
</dbReference>
<dbReference type="SMART" id="SM00507">
    <property type="entry name" value="HNHc"/>
    <property type="match status" value="1"/>
</dbReference>
<keyword evidence="7" id="KW-0078">Bacteriocin</keyword>
<dbReference type="InterPro" id="IPR044925">
    <property type="entry name" value="His-Me_finger_sf"/>
</dbReference>
<evidence type="ECO:0000259" key="8">
    <source>
        <dbReference type="SMART" id="SM00507"/>
    </source>
</evidence>
<organism evidence="9 10">
    <name type="scientific">Pseudomonas fluorescens</name>
    <dbReference type="NCBI Taxonomy" id="294"/>
    <lineage>
        <taxon>Bacteria</taxon>
        <taxon>Pseudomonadati</taxon>
        <taxon>Pseudomonadota</taxon>
        <taxon>Gammaproteobacteria</taxon>
        <taxon>Pseudomonadales</taxon>
        <taxon>Pseudomonadaceae</taxon>
        <taxon>Pseudomonas</taxon>
    </lineage>
</organism>
<dbReference type="Pfam" id="PF21431">
    <property type="entry name" value="Col-Pyo_DNase"/>
    <property type="match status" value="1"/>
</dbReference>
<dbReference type="InterPro" id="IPR003060">
    <property type="entry name" value="Pyocin_killer"/>
</dbReference>
<keyword evidence="4" id="KW-0255">Endonuclease</keyword>
<dbReference type="Proteomes" id="UP000325375">
    <property type="component" value="Unassembled WGS sequence"/>
</dbReference>
<dbReference type="InterPro" id="IPR003615">
    <property type="entry name" value="HNH_nuc"/>
</dbReference>
<dbReference type="GO" id="GO:0016787">
    <property type="term" value="F:hydrolase activity"/>
    <property type="evidence" value="ECO:0007669"/>
    <property type="project" value="UniProtKB-KW"/>
</dbReference>
<dbReference type="Pfam" id="PF06958">
    <property type="entry name" value="Pyocin_S"/>
    <property type="match status" value="1"/>
</dbReference>
<evidence type="ECO:0000256" key="3">
    <source>
        <dbReference type="ARBA" id="ARBA00022722"/>
    </source>
</evidence>
<dbReference type="InterPro" id="IPR037146">
    <property type="entry name" value="Colicin/pyocin_DNase_dom_sf"/>
</dbReference>
<evidence type="ECO:0000256" key="1">
    <source>
        <dbReference type="ARBA" id="ARBA00006811"/>
    </source>
</evidence>
<comment type="similarity">
    <text evidence="1">Belongs to the colicin/pyosin nuclease family.</text>
</comment>
<dbReference type="InterPro" id="IPR036302">
    <property type="entry name" value="Pyosin/cloacin_T_dom_sf"/>
</dbReference>
<dbReference type="EC" id="3.1.-.-" evidence="9"/>
<sequence>MAGERALFEEQAKIKREAEKARKAKESAEIVARYKAIVAIFDSWEAARTSRPFPVSGSAATAGPVFTLAAGRLATGATTNFAVRTALQTAVAAVTTAGSAIIVGFAALLYPSTLGDGESRHLNVPLSDLVPDDLHSWSVSLSEYEPDSLHALSIPLSDLTPYNLEDLHAAARDNSRISLPIAVGARRVKNTTEFFVATANGTSVPGNLLVQLATFDPSLGVYRSYNPDAKSAGMTWTPIVRPNNASTVLPASQSNIAIYDGTTLTALEGRTDTFPEFDLYTFGGFITIFPSDSGLPPIFTMFKDRRDDPGVASGYGVPASASWLGAAATPQGALIPAHIADKLRGKEFSSFRGFRKAFWKAVGNDQVLSDQFSRLNKIDLRDGLAPSALPSEHVGKRKKFEIHHIKPVSEDGAVYDIDNLTVLTPKQHIELHSKEGAM</sequence>
<protein>
    <submittedName>
        <fullName evidence="9">Pyocin-S1</fullName>
        <ecNumber evidence="9">3.1.-.-</ecNumber>
    </submittedName>
</protein>
<dbReference type="AlphaFoldDB" id="A0A5E7FI13"/>
<dbReference type="GO" id="GO:0042742">
    <property type="term" value="P:defense response to bacterium"/>
    <property type="evidence" value="ECO:0007669"/>
    <property type="project" value="UniProtKB-KW"/>
</dbReference>
<evidence type="ECO:0000256" key="4">
    <source>
        <dbReference type="ARBA" id="ARBA00022759"/>
    </source>
</evidence>
<proteinExistence type="inferred from homology"/>
<keyword evidence="2" id="KW-0929">Antimicrobial</keyword>
<evidence type="ECO:0000313" key="9">
    <source>
        <dbReference type="EMBL" id="VVO38909.1"/>
    </source>
</evidence>
<keyword evidence="5 9" id="KW-0378">Hydrolase</keyword>
<dbReference type="InterPro" id="IPR016128">
    <property type="entry name" value="Pyosin/cloacin_T_dom"/>
</dbReference>